<evidence type="ECO:0000313" key="7">
    <source>
        <dbReference type="EMBL" id="KAK9500549.1"/>
    </source>
</evidence>
<dbReference type="PANTHER" id="PTHR45991">
    <property type="entry name" value="PACHYTENE CHECKPOINT PROTEIN 2"/>
    <property type="match status" value="1"/>
</dbReference>
<dbReference type="GO" id="GO:0005634">
    <property type="term" value="C:nucleus"/>
    <property type="evidence" value="ECO:0007669"/>
    <property type="project" value="TreeGrafter"/>
</dbReference>
<dbReference type="InterPro" id="IPR003960">
    <property type="entry name" value="ATPase_AAA_CS"/>
</dbReference>
<gene>
    <name evidence="7" type="ORF">O3M35_001793</name>
</gene>
<dbReference type="InterPro" id="IPR044539">
    <property type="entry name" value="Pch2-like"/>
</dbReference>
<evidence type="ECO:0000256" key="5">
    <source>
        <dbReference type="RuleBase" id="RU003651"/>
    </source>
</evidence>
<comment type="similarity">
    <text evidence="1">Belongs to the AAA ATPase family. PCH2 subfamily.</text>
</comment>
<dbReference type="Pfam" id="PF23242">
    <property type="entry name" value="AAA_lid_TRIP13_C"/>
    <property type="match status" value="1"/>
</dbReference>
<dbReference type="PROSITE" id="PS00674">
    <property type="entry name" value="AAA"/>
    <property type="match status" value="1"/>
</dbReference>
<dbReference type="FunFam" id="3.40.50.300:FF:001494">
    <property type="entry name" value="Pachytene checkpoint component Pch2"/>
    <property type="match status" value="1"/>
</dbReference>
<dbReference type="Proteomes" id="UP001461498">
    <property type="component" value="Unassembled WGS sequence"/>
</dbReference>
<comment type="caution">
    <text evidence="7">The sequence shown here is derived from an EMBL/GenBank/DDBJ whole genome shotgun (WGS) entry which is preliminary data.</text>
</comment>
<protein>
    <recommendedName>
        <fullName evidence="6">AAA+ ATPase domain-containing protein</fullName>
    </recommendedName>
</protein>
<dbReference type="SUPFAM" id="SSF52540">
    <property type="entry name" value="P-loop containing nucleoside triphosphate hydrolases"/>
    <property type="match status" value="1"/>
</dbReference>
<dbReference type="GO" id="GO:0051598">
    <property type="term" value="P:meiotic recombination checkpoint signaling"/>
    <property type="evidence" value="ECO:0007669"/>
    <property type="project" value="TreeGrafter"/>
</dbReference>
<dbReference type="InterPro" id="IPR058249">
    <property type="entry name" value="Pch2_C"/>
</dbReference>
<dbReference type="InterPro" id="IPR003593">
    <property type="entry name" value="AAA+_ATPase"/>
</dbReference>
<evidence type="ECO:0000256" key="4">
    <source>
        <dbReference type="ARBA" id="ARBA00023254"/>
    </source>
</evidence>
<sequence>MSGNLNVEVVLKDTGRMKGDALTALIKEELKAVSVCLGDRISNFKSSELADYLNYIHVCEYERSKLQSNGPVQEIVPPNDNLCSGKVLKINPAELNLYFYRLNKDGTSSEILEGEEHTTAATYTELPSAMFDGLWESLVFDTNIKDNLLQYARTMLLYSKCGVDPLIVACNRVILLHGPPGTGKTSLCKALAHKLSIRLHSTFPRTILVDINTHSLFSKYFSESGKLVSKMFTKILELVNNPEMLICILVDEVESLTHSRAAASSGSEPSDAVRVVNAVLTHLDLLKAYPNVLVLTTSNISKAIDIAFIDRADLRVLIPNPSHFAIYTIYHSCIEELIKKNILVGPCPRRITDIKEFNNFDSDKITLDDGTKDLITVSRASEGLSGRALRKVALRVHSTAIPPEAKIRFTEFIVAMNIVVKQLKEEIKALTESYIFK</sequence>
<evidence type="ECO:0000256" key="2">
    <source>
        <dbReference type="ARBA" id="ARBA00022741"/>
    </source>
</evidence>
<dbReference type="GO" id="GO:0005524">
    <property type="term" value="F:ATP binding"/>
    <property type="evidence" value="ECO:0007669"/>
    <property type="project" value="UniProtKB-KW"/>
</dbReference>
<keyword evidence="8" id="KW-1185">Reference proteome</keyword>
<evidence type="ECO:0000313" key="8">
    <source>
        <dbReference type="Proteomes" id="UP001461498"/>
    </source>
</evidence>
<keyword evidence="3 5" id="KW-0067">ATP-binding</keyword>
<dbReference type="PANTHER" id="PTHR45991:SF1">
    <property type="entry name" value="PACHYTENE CHECKPOINT PROTEIN 2 HOMOLOG"/>
    <property type="match status" value="1"/>
</dbReference>
<keyword evidence="2 5" id="KW-0547">Nucleotide-binding</keyword>
<evidence type="ECO:0000256" key="1">
    <source>
        <dbReference type="ARBA" id="ARBA00007271"/>
    </source>
</evidence>
<dbReference type="Gene3D" id="3.40.50.300">
    <property type="entry name" value="P-loop containing nucleotide triphosphate hydrolases"/>
    <property type="match status" value="1"/>
</dbReference>
<dbReference type="AlphaFoldDB" id="A0AAW1CSH1"/>
<dbReference type="GO" id="GO:0005694">
    <property type="term" value="C:chromosome"/>
    <property type="evidence" value="ECO:0007669"/>
    <property type="project" value="TreeGrafter"/>
</dbReference>
<dbReference type="SMART" id="SM00382">
    <property type="entry name" value="AAA"/>
    <property type="match status" value="1"/>
</dbReference>
<dbReference type="PRINTS" id="PR00300">
    <property type="entry name" value="CLPPROTEASEA"/>
</dbReference>
<dbReference type="EMBL" id="JAPXFL010000010">
    <property type="protein sequence ID" value="KAK9500549.1"/>
    <property type="molecule type" value="Genomic_DNA"/>
</dbReference>
<dbReference type="GO" id="GO:0007131">
    <property type="term" value="P:reciprocal meiotic recombination"/>
    <property type="evidence" value="ECO:0007669"/>
    <property type="project" value="TreeGrafter"/>
</dbReference>
<dbReference type="GO" id="GO:0016887">
    <property type="term" value="F:ATP hydrolysis activity"/>
    <property type="evidence" value="ECO:0007669"/>
    <property type="project" value="InterPro"/>
</dbReference>
<feature type="domain" description="AAA+ ATPase" evidence="6">
    <location>
        <begin position="170"/>
        <end position="322"/>
    </location>
</feature>
<dbReference type="Pfam" id="PF00004">
    <property type="entry name" value="AAA"/>
    <property type="match status" value="1"/>
</dbReference>
<evidence type="ECO:0000256" key="3">
    <source>
        <dbReference type="ARBA" id="ARBA00022840"/>
    </source>
</evidence>
<proteinExistence type="inferred from homology"/>
<name>A0AAW1CSH1_9HEMI</name>
<reference evidence="7 8" key="1">
    <citation type="submission" date="2022-12" db="EMBL/GenBank/DDBJ databases">
        <title>Chromosome-level genome assembly of true bugs.</title>
        <authorList>
            <person name="Ma L."/>
            <person name="Li H."/>
        </authorList>
    </citation>
    <scope>NUCLEOTIDE SEQUENCE [LARGE SCALE GENOMIC DNA]</scope>
    <source>
        <strain evidence="7">Lab_2022b</strain>
    </source>
</reference>
<organism evidence="7 8">
    <name type="scientific">Rhynocoris fuscipes</name>
    <dbReference type="NCBI Taxonomy" id="488301"/>
    <lineage>
        <taxon>Eukaryota</taxon>
        <taxon>Metazoa</taxon>
        <taxon>Ecdysozoa</taxon>
        <taxon>Arthropoda</taxon>
        <taxon>Hexapoda</taxon>
        <taxon>Insecta</taxon>
        <taxon>Pterygota</taxon>
        <taxon>Neoptera</taxon>
        <taxon>Paraneoptera</taxon>
        <taxon>Hemiptera</taxon>
        <taxon>Heteroptera</taxon>
        <taxon>Panheteroptera</taxon>
        <taxon>Cimicomorpha</taxon>
        <taxon>Reduviidae</taxon>
        <taxon>Harpactorinae</taxon>
        <taxon>Harpactorini</taxon>
        <taxon>Rhynocoris</taxon>
    </lineage>
</organism>
<dbReference type="InterPro" id="IPR003959">
    <property type="entry name" value="ATPase_AAA_core"/>
</dbReference>
<dbReference type="InterPro" id="IPR001270">
    <property type="entry name" value="ClpA/B"/>
</dbReference>
<keyword evidence="4" id="KW-0469">Meiosis</keyword>
<evidence type="ECO:0000259" key="6">
    <source>
        <dbReference type="SMART" id="SM00382"/>
    </source>
</evidence>
<dbReference type="InterPro" id="IPR027417">
    <property type="entry name" value="P-loop_NTPase"/>
</dbReference>
<accession>A0AAW1CSH1</accession>